<comment type="caution">
    <text evidence="1">The sequence shown here is derived from an EMBL/GenBank/DDBJ whole genome shotgun (WGS) entry which is preliminary data.</text>
</comment>
<dbReference type="PANTHER" id="PTHR48102">
    <property type="entry name" value="ATP-DEPENDENT CLP PROTEASE ATP-BINDING SUBUNIT CLPX-LIKE, MITOCHONDRIAL-RELATED"/>
    <property type="match status" value="1"/>
</dbReference>
<evidence type="ECO:0000313" key="1">
    <source>
        <dbReference type="EMBL" id="CAH2208300.1"/>
    </source>
</evidence>
<dbReference type="EMBL" id="CAKXAJ010003007">
    <property type="protein sequence ID" value="CAH2208300.1"/>
    <property type="molecule type" value="Genomic_DNA"/>
</dbReference>
<dbReference type="Gene3D" id="3.40.50.300">
    <property type="entry name" value="P-loop containing nucleotide triphosphate hydrolases"/>
    <property type="match status" value="1"/>
</dbReference>
<dbReference type="GO" id="GO:0051603">
    <property type="term" value="P:proteolysis involved in protein catabolic process"/>
    <property type="evidence" value="ECO:0007669"/>
    <property type="project" value="TreeGrafter"/>
</dbReference>
<gene>
    <name evidence="1" type="primary">jg87</name>
    <name evidence="1" type="ORF">PAEG_LOCUS916</name>
</gene>
<dbReference type="GO" id="GO:0016887">
    <property type="term" value="F:ATP hydrolysis activity"/>
    <property type="evidence" value="ECO:0007669"/>
    <property type="project" value="TreeGrafter"/>
</dbReference>
<dbReference type="Proteomes" id="UP000838756">
    <property type="component" value="Unassembled WGS sequence"/>
</dbReference>
<reference evidence="1" key="1">
    <citation type="submission" date="2022-03" db="EMBL/GenBank/DDBJ databases">
        <authorList>
            <person name="Lindestad O."/>
        </authorList>
    </citation>
    <scope>NUCLEOTIDE SEQUENCE</scope>
</reference>
<name>A0A8S4QHC1_9NEOP</name>
<dbReference type="InterPro" id="IPR050052">
    <property type="entry name" value="ATP-dep_Clp_protease_ClpX"/>
</dbReference>
<keyword evidence="2" id="KW-1185">Reference proteome</keyword>
<dbReference type="PANTHER" id="PTHR48102:SF7">
    <property type="entry name" value="ATP-DEPENDENT CLP PROTEASE ATP-BINDING SUBUNIT CLPX-LIKE, MITOCHONDRIAL"/>
    <property type="match status" value="1"/>
</dbReference>
<dbReference type="GO" id="GO:0005759">
    <property type="term" value="C:mitochondrial matrix"/>
    <property type="evidence" value="ECO:0007669"/>
    <property type="project" value="TreeGrafter"/>
</dbReference>
<dbReference type="InterPro" id="IPR027417">
    <property type="entry name" value="P-loop_NTPase"/>
</dbReference>
<proteinExistence type="predicted"/>
<protein>
    <submittedName>
        <fullName evidence="1">Jg87 protein</fullName>
    </submittedName>
</protein>
<organism evidence="1 2">
    <name type="scientific">Pararge aegeria aegeria</name>
    <dbReference type="NCBI Taxonomy" id="348720"/>
    <lineage>
        <taxon>Eukaryota</taxon>
        <taxon>Metazoa</taxon>
        <taxon>Ecdysozoa</taxon>
        <taxon>Arthropoda</taxon>
        <taxon>Hexapoda</taxon>
        <taxon>Insecta</taxon>
        <taxon>Pterygota</taxon>
        <taxon>Neoptera</taxon>
        <taxon>Endopterygota</taxon>
        <taxon>Lepidoptera</taxon>
        <taxon>Glossata</taxon>
        <taxon>Ditrysia</taxon>
        <taxon>Papilionoidea</taxon>
        <taxon>Nymphalidae</taxon>
        <taxon>Satyrinae</taxon>
        <taxon>Satyrini</taxon>
        <taxon>Parargina</taxon>
        <taxon>Pararge</taxon>
    </lineage>
</organism>
<dbReference type="OrthoDB" id="1721884at2759"/>
<dbReference type="GO" id="GO:0005524">
    <property type="term" value="F:ATP binding"/>
    <property type="evidence" value="ECO:0007669"/>
    <property type="project" value="TreeGrafter"/>
</dbReference>
<evidence type="ECO:0000313" key="2">
    <source>
        <dbReference type="Proteomes" id="UP000838756"/>
    </source>
</evidence>
<accession>A0A8S4QHC1</accession>
<sequence length="81" mass="8844">MPVSAGEGVQQGMLKMLEGAVVSVPERNSRKLRGDAVQVDTTNILFVASGAYNGLDRCAHCHTDGFVYTTLCRFLIHFLMV</sequence>
<dbReference type="AlphaFoldDB" id="A0A8S4QHC1"/>